<dbReference type="Gene3D" id="1.10.260.40">
    <property type="entry name" value="lambda repressor-like DNA-binding domains"/>
    <property type="match status" value="1"/>
</dbReference>
<organism evidence="3 4">
    <name type="scientific">Herpetosiphon geysericola</name>
    <dbReference type="NCBI Taxonomy" id="70996"/>
    <lineage>
        <taxon>Bacteria</taxon>
        <taxon>Bacillati</taxon>
        <taxon>Chloroflexota</taxon>
        <taxon>Chloroflexia</taxon>
        <taxon>Herpetosiphonales</taxon>
        <taxon>Herpetosiphonaceae</taxon>
        <taxon>Herpetosiphon</taxon>
    </lineage>
</organism>
<dbReference type="OrthoDB" id="770730at2"/>
<accession>A0A0P6YYN1</accession>
<feature type="region of interest" description="Disordered" evidence="1">
    <location>
        <begin position="61"/>
        <end position="86"/>
    </location>
</feature>
<dbReference type="RefSeq" id="WP_054533714.1">
    <property type="nucleotide sequence ID" value="NZ_LGKP01000012.1"/>
</dbReference>
<comment type="caution">
    <text evidence="3">The sequence shown here is derived from an EMBL/GenBank/DDBJ whole genome shotgun (WGS) entry which is preliminary data.</text>
</comment>
<dbReference type="SMART" id="SM00530">
    <property type="entry name" value="HTH_XRE"/>
    <property type="match status" value="1"/>
</dbReference>
<dbReference type="InterPro" id="IPR001387">
    <property type="entry name" value="Cro/C1-type_HTH"/>
</dbReference>
<dbReference type="Proteomes" id="UP000050277">
    <property type="component" value="Unassembled WGS sequence"/>
</dbReference>
<gene>
    <name evidence="3" type="ORF">SE18_06990</name>
</gene>
<dbReference type="CDD" id="cd00093">
    <property type="entry name" value="HTH_XRE"/>
    <property type="match status" value="1"/>
</dbReference>
<dbReference type="SUPFAM" id="SSF47413">
    <property type="entry name" value="lambda repressor-like DNA-binding domains"/>
    <property type="match status" value="1"/>
</dbReference>
<dbReference type="EMBL" id="LGKP01000012">
    <property type="protein sequence ID" value="KPL90351.1"/>
    <property type="molecule type" value="Genomic_DNA"/>
</dbReference>
<proteinExistence type="predicted"/>
<keyword evidence="4" id="KW-1185">Reference proteome</keyword>
<evidence type="ECO:0000313" key="3">
    <source>
        <dbReference type="EMBL" id="KPL90351.1"/>
    </source>
</evidence>
<feature type="domain" description="HTH cro/C1-type" evidence="2">
    <location>
        <begin position="6"/>
        <end position="61"/>
    </location>
</feature>
<dbReference type="PROSITE" id="PS50943">
    <property type="entry name" value="HTH_CROC1"/>
    <property type="match status" value="1"/>
</dbReference>
<dbReference type="Pfam" id="PF13443">
    <property type="entry name" value="HTH_26"/>
    <property type="match status" value="1"/>
</dbReference>
<dbReference type="GO" id="GO:0003677">
    <property type="term" value="F:DNA binding"/>
    <property type="evidence" value="ECO:0007669"/>
    <property type="project" value="InterPro"/>
</dbReference>
<dbReference type="InterPro" id="IPR010982">
    <property type="entry name" value="Lambda_DNA-bd_dom_sf"/>
</dbReference>
<name>A0A0P6YYN1_9CHLR</name>
<sequence length="86" mass="9556">MTYLRIKELAEEQGLNITTFARKAELSYTTAHNLWHDRTDQLNRRTLDRAATALGVTVSDLFGGKPGVPQESDQGSDEGYTKRSGV</sequence>
<evidence type="ECO:0000259" key="2">
    <source>
        <dbReference type="PROSITE" id="PS50943"/>
    </source>
</evidence>
<protein>
    <recommendedName>
        <fullName evidence="2">HTH cro/C1-type domain-containing protein</fullName>
    </recommendedName>
</protein>
<dbReference type="AlphaFoldDB" id="A0A0P6YYN1"/>
<evidence type="ECO:0000256" key="1">
    <source>
        <dbReference type="SAM" id="MobiDB-lite"/>
    </source>
</evidence>
<evidence type="ECO:0000313" key="4">
    <source>
        <dbReference type="Proteomes" id="UP000050277"/>
    </source>
</evidence>
<reference evidence="3 4" key="1">
    <citation type="submission" date="2015-07" db="EMBL/GenBank/DDBJ databases">
        <title>Whole genome sequence of Herpetosiphon geysericola DSM 7119.</title>
        <authorList>
            <person name="Hemp J."/>
            <person name="Ward L.M."/>
            <person name="Pace L.A."/>
            <person name="Fischer W.W."/>
        </authorList>
    </citation>
    <scope>NUCLEOTIDE SEQUENCE [LARGE SCALE GENOMIC DNA]</scope>
    <source>
        <strain evidence="3 4">DSM 7119</strain>
    </source>
</reference>